<evidence type="ECO:0000259" key="2">
    <source>
        <dbReference type="Pfam" id="PF00561"/>
    </source>
</evidence>
<gene>
    <name evidence="3" type="ORF">GGR17_000292</name>
</gene>
<dbReference type="InterPro" id="IPR000073">
    <property type="entry name" value="AB_hydrolase_1"/>
</dbReference>
<evidence type="ECO:0000313" key="4">
    <source>
        <dbReference type="Proteomes" id="UP000585681"/>
    </source>
</evidence>
<comment type="caution">
    <text evidence="3">The sequence shown here is derived from an EMBL/GenBank/DDBJ whole genome shotgun (WGS) entry which is preliminary data.</text>
</comment>
<sequence length="264" mass="28206">MQTITHNDAVFHIAVQGAENGRPVVFANSLGTDLRVWDALLPLLPQSLRFHRFDLRGHGLSDTPPPPYRMEDLADDAAALLDAQGIRGAVFVGLSIGGMIGQMLAARRPDLVSALVLMDTAAKMGSAEMWQARMDAVAAGGIAALADPILERWFGPEFRSQEKGPLAAWRNMLTRTPAEGYIGCCAAIAGADLTDETRKLRLPVLAIVGAEDGASPPEIVQATADLIPGAEFHVIAGAGHLPCVERPKETAELITAFLEKHDYV</sequence>
<keyword evidence="1 3" id="KW-0378">Hydrolase</keyword>
<dbReference type="Pfam" id="PF00561">
    <property type="entry name" value="Abhydrolase_1"/>
    <property type="match status" value="1"/>
</dbReference>
<dbReference type="NCBIfam" id="TIGR02427">
    <property type="entry name" value="protocat_pcaD"/>
    <property type="match status" value="1"/>
</dbReference>
<accession>A0A840C3N8</accession>
<dbReference type="EC" id="3.1.1.24" evidence="3"/>
<dbReference type="Proteomes" id="UP000585681">
    <property type="component" value="Unassembled WGS sequence"/>
</dbReference>
<keyword evidence="4" id="KW-1185">Reference proteome</keyword>
<dbReference type="PANTHER" id="PTHR43798">
    <property type="entry name" value="MONOACYLGLYCEROL LIPASE"/>
    <property type="match status" value="1"/>
</dbReference>
<dbReference type="SUPFAM" id="SSF53474">
    <property type="entry name" value="alpha/beta-Hydrolases"/>
    <property type="match status" value="1"/>
</dbReference>
<evidence type="ECO:0000313" key="3">
    <source>
        <dbReference type="EMBL" id="MBB4020501.1"/>
    </source>
</evidence>
<dbReference type="GO" id="GO:0016020">
    <property type="term" value="C:membrane"/>
    <property type="evidence" value="ECO:0007669"/>
    <property type="project" value="TreeGrafter"/>
</dbReference>
<dbReference type="GO" id="GO:0042952">
    <property type="term" value="P:beta-ketoadipate pathway"/>
    <property type="evidence" value="ECO:0007669"/>
    <property type="project" value="InterPro"/>
</dbReference>
<dbReference type="PANTHER" id="PTHR43798:SF31">
    <property type="entry name" value="AB HYDROLASE SUPERFAMILY PROTEIN YCLE"/>
    <property type="match status" value="1"/>
</dbReference>
<dbReference type="InterPro" id="IPR026968">
    <property type="entry name" value="PcaD/CatD"/>
</dbReference>
<dbReference type="AlphaFoldDB" id="A0A840C3N8"/>
<name>A0A840C3N8_9RHOB</name>
<feature type="domain" description="AB hydrolase-1" evidence="2">
    <location>
        <begin position="23"/>
        <end position="247"/>
    </location>
</feature>
<organism evidence="3 4">
    <name type="scientific">Actibacterium naphthalenivorans</name>
    <dbReference type="NCBI Taxonomy" id="1614693"/>
    <lineage>
        <taxon>Bacteria</taxon>
        <taxon>Pseudomonadati</taxon>
        <taxon>Pseudomonadota</taxon>
        <taxon>Alphaproteobacteria</taxon>
        <taxon>Rhodobacterales</taxon>
        <taxon>Roseobacteraceae</taxon>
        <taxon>Actibacterium</taxon>
    </lineage>
</organism>
<dbReference type="Gene3D" id="3.40.50.1820">
    <property type="entry name" value="alpha/beta hydrolase"/>
    <property type="match status" value="1"/>
</dbReference>
<proteinExistence type="predicted"/>
<dbReference type="PRINTS" id="PR00111">
    <property type="entry name" value="ABHYDROLASE"/>
</dbReference>
<dbReference type="GO" id="GO:0047570">
    <property type="term" value="F:3-oxoadipate enol-lactonase activity"/>
    <property type="evidence" value="ECO:0007669"/>
    <property type="project" value="UniProtKB-EC"/>
</dbReference>
<reference evidence="3" key="1">
    <citation type="submission" date="2020-08" db="EMBL/GenBank/DDBJ databases">
        <title>Genomic Encyclopedia of Type Strains, Phase IV (KMG-IV): sequencing the most valuable type-strain genomes for metagenomic binning, comparative biology and taxonomic classification.</title>
        <authorList>
            <person name="Goeker M."/>
        </authorList>
    </citation>
    <scope>NUCLEOTIDE SEQUENCE [LARGE SCALE GENOMIC DNA]</scope>
    <source>
        <strain evidence="3">DSM 105040</strain>
    </source>
</reference>
<dbReference type="RefSeq" id="WP_054538387.1">
    <property type="nucleotide sequence ID" value="NZ_JACIEQ010000001.1"/>
</dbReference>
<protein>
    <submittedName>
        <fullName evidence="3">3-oxoadipate enol-lactonase</fullName>
        <ecNumber evidence="3">3.1.1.24</ecNumber>
    </submittedName>
</protein>
<dbReference type="InterPro" id="IPR029058">
    <property type="entry name" value="AB_hydrolase_fold"/>
</dbReference>
<dbReference type="InterPro" id="IPR050266">
    <property type="entry name" value="AB_hydrolase_sf"/>
</dbReference>
<evidence type="ECO:0000256" key="1">
    <source>
        <dbReference type="ARBA" id="ARBA00022801"/>
    </source>
</evidence>
<dbReference type="EMBL" id="JACIEQ010000001">
    <property type="protein sequence ID" value="MBB4020501.1"/>
    <property type="molecule type" value="Genomic_DNA"/>
</dbReference>